<dbReference type="Gene3D" id="3.90.1340.10">
    <property type="entry name" value="Phage tail collar domain"/>
    <property type="match status" value="1"/>
</dbReference>
<evidence type="ECO:0000313" key="2">
    <source>
        <dbReference type="EMBL" id="PSB56531.1"/>
    </source>
</evidence>
<organism evidence="2 3">
    <name type="scientific">Chamaesiphon polymorphus CCALA 037</name>
    <dbReference type="NCBI Taxonomy" id="2107692"/>
    <lineage>
        <taxon>Bacteria</taxon>
        <taxon>Bacillati</taxon>
        <taxon>Cyanobacteriota</taxon>
        <taxon>Cyanophyceae</taxon>
        <taxon>Gomontiellales</taxon>
        <taxon>Chamaesiphonaceae</taxon>
        <taxon>Chamaesiphon</taxon>
    </lineage>
</organism>
<dbReference type="EMBL" id="PVWO01000121">
    <property type="protein sequence ID" value="PSB56531.1"/>
    <property type="molecule type" value="Genomic_DNA"/>
</dbReference>
<dbReference type="InterPro" id="IPR037053">
    <property type="entry name" value="Phage_tail_collar_dom_sf"/>
</dbReference>
<accession>A0A2T1GFW5</accession>
<gene>
    <name evidence="2" type="ORF">C7B77_11555</name>
</gene>
<dbReference type="OrthoDB" id="9810174at2"/>
<dbReference type="NCBIfam" id="TIGR02595">
    <property type="entry name" value="PEP_CTERM"/>
    <property type="match status" value="1"/>
</dbReference>
<dbReference type="AlphaFoldDB" id="A0A2T1GFW5"/>
<keyword evidence="3" id="KW-1185">Reference proteome</keyword>
<evidence type="ECO:0000259" key="1">
    <source>
        <dbReference type="Pfam" id="PF07484"/>
    </source>
</evidence>
<dbReference type="SUPFAM" id="SSF88874">
    <property type="entry name" value="Receptor-binding domain of short tail fibre protein gp12"/>
    <property type="match status" value="1"/>
</dbReference>
<dbReference type="Pfam" id="PF07484">
    <property type="entry name" value="Collar"/>
    <property type="match status" value="1"/>
</dbReference>
<evidence type="ECO:0000313" key="3">
    <source>
        <dbReference type="Proteomes" id="UP000238937"/>
    </source>
</evidence>
<reference evidence="2 3" key="1">
    <citation type="submission" date="2018-03" db="EMBL/GenBank/DDBJ databases">
        <title>The ancient ancestry and fast evolution of plastids.</title>
        <authorList>
            <person name="Moore K.R."/>
            <person name="Magnabosco C."/>
            <person name="Momper L."/>
            <person name="Gold D.A."/>
            <person name="Bosak T."/>
            <person name="Fournier G.P."/>
        </authorList>
    </citation>
    <scope>NUCLEOTIDE SEQUENCE [LARGE SCALE GENOMIC DNA]</scope>
    <source>
        <strain evidence="2 3">CCALA 037</strain>
    </source>
</reference>
<sequence>MGLFAFDEGFLDRNVRGWLPADGRLLPISSNSVLFALLGTTYGGDGRLTFALPDLRGRTLIGTGANGGDFYSLGELGGSQSNVLSLSQLATHDHSFVATAVPEPSDIFGTLLGGTFAGRVLLARRRQLMTAHKSDC</sequence>
<comment type="caution">
    <text evidence="2">The sequence shown here is derived from an EMBL/GenBank/DDBJ whole genome shotgun (WGS) entry which is preliminary data.</text>
</comment>
<dbReference type="Proteomes" id="UP000238937">
    <property type="component" value="Unassembled WGS sequence"/>
</dbReference>
<dbReference type="InterPro" id="IPR011083">
    <property type="entry name" value="Phage_tail_collar_dom"/>
</dbReference>
<name>A0A2T1GFW5_9CYAN</name>
<dbReference type="RefSeq" id="WP_106304451.1">
    <property type="nucleotide sequence ID" value="NZ_PVWO01000121.1"/>
</dbReference>
<dbReference type="InterPro" id="IPR013424">
    <property type="entry name" value="Ice-binding_C"/>
</dbReference>
<feature type="domain" description="Phage tail collar" evidence="1">
    <location>
        <begin position="15"/>
        <end position="59"/>
    </location>
</feature>
<protein>
    <recommendedName>
        <fullName evidence="1">Phage tail collar domain-containing protein</fullName>
    </recommendedName>
</protein>
<proteinExistence type="predicted"/>